<comment type="similarity">
    <text evidence="2">Belongs to the BCCT transporter (TC 2.A.15) family.</text>
</comment>
<feature type="transmembrane region" description="Helical" evidence="8">
    <location>
        <begin position="321"/>
        <end position="340"/>
    </location>
</feature>
<feature type="transmembrane region" description="Helical" evidence="8">
    <location>
        <begin position="480"/>
        <end position="501"/>
    </location>
</feature>
<evidence type="ECO:0000313" key="9">
    <source>
        <dbReference type="EMBL" id="WPX75957.1"/>
    </source>
</evidence>
<feature type="transmembrane region" description="Helical" evidence="8">
    <location>
        <begin position="352"/>
        <end position="375"/>
    </location>
</feature>
<evidence type="ECO:0000256" key="4">
    <source>
        <dbReference type="ARBA" id="ARBA00022475"/>
    </source>
</evidence>
<evidence type="ECO:0000256" key="8">
    <source>
        <dbReference type="SAM" id="Phobius"/>
    </source>
</evidence>
<reference evidence="9" key="1">
    <citation type="submission" date="2023-10" db="EMBL/GenBank/DDBJ databases">
        <title>Genome sequence of Blautia coccoides DSM 935.</title>
        <authorList>
            <person name="Boeer T."/>
            <person name="Bengelsdorf F.R."/>
            <person name="Daniel R."/>
            <person name="Poehlein A."/>
        </authorList>
    </citation>
    <scope>NUCLEOTIDE SEQUENCE [LARGE SCALE GENOMIC DNA]</scope>
    <source>
        <strain evidence="9">DSM 935</strain>
    </source>
</reference>
<evidence type="ECO:0000256" key="3">
    <source>
        <dbReference type="ARBA" id="ARBA00022448"/>
    </source>
</evidence>
<feature type="transmembrane region" description="Helical" evidence="8">
    <location>
        <begin position="452"/>
        <end position="468"/>
    </location>
</feature>
<feature type="transmembrane region" description="Helical" evidence="8">
    <location>
        <begin position="410"/>
        <end position="431"/>
    </location>
</feature>
<name>A0ABZ0UFD3_9FIRM</name>
<protein>
    <submittedName>
        <fullName evidence="9">Glycine betaine transporter</fullName>
    </submittedName>
</protein>
<feature type="transmembrane region" description="Helical" evidence="8">
    <location>
        <begin position="234"/>
        <end position="255"/>
    </location>
</feature>
<feature type="transmembrane region" description="Helical" evidence="8">
    <location>
        <begin position="55"/>
        <end position="75"/>
    </location>
</feature>
<evidence type="ECO:0000256" key="1">
    <source>
        <dbReference type="ARBA" id="ARBA00004651"/>
    </source>
</evidence>
<sequence length="503" mass="55645">MKNAETKKHEKGSINKLAFWPAFIGLILLLLIGIFFKEQLASVLNTMLYSMADKIGWVINLFALVCFLFVMYIMISKFGDIKIGGKDAKPEFTKFHWIAMTICGSIGTGLLFWAMGEPLYNFFEPPAYAGCQPGSRDAAIFSISQVMWQWSFVEFALYGACSVAFTVAVYNRHKKLQFNSVLDPVFGRRQWLETLIHGVMIFAMVGGCANSMGVGLMQIGAGLESAFGISQSNLIYLLVAVFIGVMFVIMSVSGIHKGLKYVSTITFFIFCGLLIYVFICGDTAFIGKLSTESFGKILDNWGSKTLVNNTLSDDTWYANWIVQYWASFILYCPVFGMFFCRMAKGRTLREFLVVNVIIPAIFCVTWIGVFGGQTISLQTSGTMDVWAMVQDYGMQATVFQIIKSLPIGNIVQIVFIIAIIGSFTTMADPIASVLATMSVHNLTVDDEAPKKFKIIMGLLITATAYTTVATDGVNAVKAMYVILGAPIMIIVGICIVSYYYIKS</sequence>
<keyword evidence="5 8" id="KW-0812">Transmembrane</keyword>
<gene>
    <name evidence="9" type="ORF">BLCOC_43230</name>
</gene>
<feature type="transmembrane region" description="Helical" evidence="8">
    <location>
        <begin position="95"/>
        <end position="115"/>
    </location>
</feature>
<organism evidence="9 10">
    <name type="scientific">Blautia producta</name>
    <dbReference type="NCBI Taxonomy" id="33035"/>
    <lineage>
        <taxon>Bacteria</taxon>
        <taxon>Bacillati</taxon>
        <taxon>Bacillota</taxon>
        <taxon>Clostridia</taxon>
        <taxon>Lachnospirales</taxon>
        <taxon>Lachnospiraceae</taxon>
        <taxon>Blautia</taxon>
    </lineage>
</organism>
<keyword evidence="6 8" id="KW-1133">Transmembrane helix</keyword>
<proteinExistence type="inferred from homology"/>
<comment type="subcellular location">
    <subcellularLocation>
        <location evidence="1">Cell membrane</location>
        <topology evidence="1">Multi-pass membrane protein</topology>
    </subcellularLocation>
</comment>
<dbReference type="PANTHER" id="PTHR30047:SF7">
    <property type="entry name" value="HIGH-AFFINITY CHOLINE TRANSPORT PROTEIN"/>
    <property type="match status" value="1"/>
</dbReference>
<accession>A0ABZ0UFD3</accession>
<evidence type="ECO:0000256" key="5">
    <source>
        <dbReference type="ARBA" id="ARBA00022692"/>
    </source>
</evidence>
<evidence type="ECO:0000256" key="6">
    <source>
        <dbReference type="ARBA" id="ARBA00022989"/>
    </source>
</evidence>
<keyword evidence="4" id="KW-1003">Cell membrane</keyword>
<dbReference type="Pfam" id="PF02028">
    <property type="entry name" value="BCCT"/>
    <property type="match status" value="1"/>
</dbReference>
<evidence type="ECO:0000313" key="10">
    <source>
        <dbReference type="Proteomes" id="UP001325248"/>
    </source>
</evidence>
<feature type="transmembrane region" description="Helical" evidence="8">
    <location>
        <begin position="191"/>
        <end position="214"/>
    </location>
</feature>
<evidence type="ECO:0000256" key="2">
    <source>
        <dbReference type="ARBA" id="ARBA00005658"/>
    </source>
</evidence>
<dbReference type="Proteomes" id="UP001325248">
    <property type="component" value="Chromosome"/>
</dbReference>
<evidence type="ECO:0000256" key="7">
    <source>
        <dbReference type="ARBA" id="ARBA00023136"/>
    </source>
</evidence>
<keyword evidence="3" id="KW-0813">Transport</keyword>
<dbReference type="InterPro" id="IPR000060">
    <property type="entry name" value="BCCT_transptr"/>
</dbReference>
<keyword evidence="10" id="KW-1185">Reference proteome</keyword>
<keyword evidence="7 8" id="KW-0472">Membrane</keyword>
<feature type="transmembrane region" description="Helical" evidence="8">
    <location>
        <begin position="17"/>
        <end position="35"/>
    </location>
</feature>
<feature type="transmembrane region" description="Helical" evidence="8">
    <location>
        <begin position="267"/>
        <end position="286"/>
    </location>
</feature>
<dbReference type="EMBL" id="CP136422">
    <property type="protein sequence ID" value="WPX75957.1"/>
    <property type="molecule type" value="Genomic_DNA"/>
</dbReference>
<dbReference type="PANTHER" id="PTHR30047">
    <property type="entry name" value="HIGH-AFFINITY CHOLINE TRANSPORT PROTEIN-RELATED"/>
    <property type="match status" value="1"/>
</dbReference>
<feature type="transmembrane region" description="Helical" evidence="8">
    <location>
        <begin position="150"/>
        <end position="170"/>
    </location>
</feature>